<sequence length="288" mass="32626">MELIRRLLELIRFSHTIFALPFALLAAFLAWQEPSVSFRWQDFIGILLCMIFARSAAMAFNRLVDQNIDAQNERTAVRHLPAGLLSRRVVIFFTLFCSVGFVASTLLFFPHRLPLYLSVPVLLFLLGYSYAKRWTFLCHYWLSTALMLSPIAAWIAITGKWGMTPLLLAAVIFFWVGGFDILYACQDIQFDNEQKLHSIPSKFGMKRAFLLAAISHLFTVLCLFAFWYVAGLGIIFLVGIIAVTLLLIYEHAIIKPTDLSRVNIAFFQVNAIISIGLLAVGIIDVLLR</sequence>
<dbReference type="PANTHER" id="PTHR11048:SF28">
    <property type="entry name" value="4-HYDROXYBENZOATE POLYPRENYLTRANSFERASE, MITOCHONDRIAL"/>
    <property type="match status" value="1"/>
</dbReference>
<feature type="transmembrane region" description="Helical" evidence="8">
    <location>
        <begin position="12"/>
        <end position="31"/>
    </location>
</feature>
<dbReference type="AlphaFoldDB" id="A0A3B1DCN7"/>
<dbReference type="CDD" id="cd13959">
    <property type="entry name" value="PT_UbiA_COQ2"/>
    <property type="match status" value="1"/>
</dbReference>
<accession>A0A3B1DCN7</accession>
<dbReference type="InterPro" id="IPR039653">
    <property type="entry name" value="Prenyltransferase"/>
</dbReference>
<dbReference type="FunFam" id="1.10.357.140:FF:000008">
    <property type="entry name" value="4-hydroxybenzoate octaprenyltransferase"/>
    <property type="match status" value="1"/>
</dbReference>
<evidence type="ECO:0000313" key="9">
    <source>
        <dbReference type="EMBL" id="VAX40079.1"/>
    </source>
</evidence>
<dbReference type="Gene3D" id="1.20.120.1780">
    <property type="entry name" value="UbiA prenyltransferase"/>
    <property type="match status" value="1"/>
</dbReference>
<feature type="transmembrane region" description="Helical" evidence="8">
    <location>
        <begin position="264"/>
        <end position="287"/>
    </location>
</feature>
<evidence type="ECO:0000256" key="7">
    <source>
        <dbReference type="ARBA" id="ARBA00023136"/>
    </source>
</evidence>
<dbReference type="InterPro" id="IPR006371">
    <property type="entry name" value="Polyprenyltransferase_UbiA-li"/>
</dbReference>
<feature type="transmembrane region" description="Helical" evidence="8">
    <location>
        <begin position="208"/>
        <end position="228"/>
    </location>
</feature>
<feature type="transmembrane region" description="Helical" evidence="8">
    <location>
        <begin position="138"/>
        <end position="157"/>
    </location>
</feature>
<feature type="transmembrane region" description="Helical" evidence="8">
    <location>
        <begin position="115"/>
        <end position="131"/>
    </location>
</feature>
<proteinExistence type="inferred from homology"/>
<dbReference type="FunFam" id="1.20.120.1780:FF:000001">
    <property type="entry name" value="4-hydroxybenzoate octaprenyltransferase"/>
    <property type="match status" value="1"/>
</dbReference>
<evidence type="ECO:0000256" key="6">
    <source>
        <dbReference type="ARBA" id="ARBA00022989"/>
    </source>
</evidence>
<keyword evidence="6 8" id="KW-1133">Transmembrane helix</keyword>
<feature type="transmembrane region" description="Helical" evidence="8">
    <location>
        <begin position="234"/>
        <end position="252"/>
    </location>
</feature>
<dbReference type="PANTHER" id="PTHR11048">
    <property type="entry name" value="PRENYLTRANSFERASES"/>
    <property type="match status" value="1"/>
</dbReference>
<organism evidence="9">
    <name type="scientific">hydrothermal vent metagenome</name>
    <dbReference type="NCBI Taxonomy" id="652676"/>
    <lineage>
        <taxon>unclassified sequences</taxon>
        <taxon>metagenomes</taxon>
        <taxon>ecological metagenomes</taxon>
    </lineage>
</organism>
<evidence type="ECO:0000256" key="8">
    <source>
        <dbReference type="SAM" id="Phobius"/>
    </source>
</evidence>
<dbReference type="GO" id="GO:0005886">
    <property type="term" value="C:plasma membrane"/>
    <property type="evidence" value="ECO:0007669"/>
    <property type="project" value="TreeGrafter"/>
</dbReference>
<feature type="transmembrane region" description="Helical" evidence="8">
    <location>
        <begin position="85"/>
        <end position="109"/>
    </location>
</feature>
<dbReference type="InterPro" id="IPR044878">
    <property type="entry name" value="UbiA_sf"/>
</dbReference>
<reference evidence="9" key="1">
    <citation type="submission" date="2018-06" db="EMBL/GenBank/DDBJ databases">
        <authorList>
            <person name="Zhirakovskaya E."/>
        </authorList>
    </citation>
    <scope>NUCLEOTIDE SEQUENCE</scope>
</reference>
<keyword evidence="7 8" id="KW-0472">Membrane</keyword>
<dbReference type="InterPro" id="IPR000537">
    <property type="entry name" value="UbiA_prenyltransferase"/>
</dbReference>
<feature type="transmembrane region" description="Helical" evidence="8">
    <location>
        <begin position="163"/>
        <end position="185"/>
    </location>
</feature>
<name>A0A3B1DCN7_9ZZZZ</name>
<dbReference type="GO" id="GO:0016765">
    <property type="term" value="F:transferase activity, transferring alkyl or aryl (other than methyl) groups"/>
    <property type="evidence" value="ECO:0007669"/>
    <property type="project" value="InterPro"/>
</dbReference>
<evidence type="ECO:0000256" key="3">
    <source>
        <dbReference type="ARBA" id="ARBA00005985"/>
    </source>
</evidence>
<evidence type="ECO:0000256" key="5">
    <source>
        <dbReference type="ARBA" id="ARBA00022692"/>
    </source>
</evidence>
<dbReference type="Gene3D" id="1.10.357.140">
    <property type="entry name" value="UbiA prenyltransferase"/>
    <property type="match status" value="1"/>
</dbReference>
<dbReference type="NCBIfam" id="TIGR01475">
    <property type="entry name" value="ubiA_other"/>
    <property type="match status" value="1"/>
</dbReference>
<keyword evidence="5 8" id="KW-0812">Transmembrane</keyword>
<keyword evidence="4 9" id="KW-0808">Transferase</keyword>
<comment type="similarity">
    <text evidence="3">Belongs to the UbiA prenyltransferase family.</text>
</comment>
<comment type="subcellular location">
    <subcellularLocation>
        <location evidence="2">Membrane</location>
        <topology evidence="2">Multi-pass membrane protein</topology>
    </subcellularLocation>
</comment>
<protein>
    <submittedName>
        <fullName evidence="9">Menaquinone via futalosine polyprenyltransferase (MenA homolog)</fullName>
    </submittedName>
</protein>
<dbReference type="Pfam" id="PF01040">
    <property type="entry name" value="UbiA"/>
    <property type="match status" value="1"/>
</dbReference>
<feature type="transmembrane region" description="Helical" evidence="8">
    <location>
        <begin position="43"/>
        <end position="64"/>
    </location>
</feature>
<comment type="cofactor">
    <cofactor evidence="1">
        <name>Mg(2+)</name>
        <dbReference type="ChEBI" id="CHEBI:18420"/>
    </cofactor>
</comment>
<dbReference type="GO" id="GO:0006744">
    <property type="term" value="P:ubiquinone biosynthetic process"/>
    <property type="evidence" value="ECO:0007669"/>
    <property type="project" value="TreeGrafter"/>
</dbReference>
<dbReference type="EMBL" id="UOGL01000398">
    <property type="protein sequence ID" value="VAX40079.1"/>
    <property type="molecule type" value="Genomic_DNA"/>
</dbReference>
<evidence type="ECO:0000256" key="4">
    <source>
        <dbReference type="ARBA" id="ARBA00022679"/>
    </source>
</evidence>
<gene>
    <name evidence="9" type="ORF">MNBD_PLANCTO02-272</name>
</gene>
<evidence type="ECO:0000256" key="1">
    <source>
        <dbReference type="ARBA" id="ARBA00001946"/>
    </source>
</evidence>
<evidence type="ECO:0000256" key="2">
    <source>
        <dbReference type="ARBA" id="ARBA00004141"/>
    </source>
</evidence>